<dbReference type="Proteomes" id="UP000223366">
    <property type="component" value="Unassembled WGS sequence"/>
</dbReference>
<gene>
    <name evidence="1" type="ORF">COJ61_16250</name>
    <name evidence="2" type="ORF">COK99_32485</name>
</gene>
<dbReference type="EMBL" id="NUYG01000034">
    <property type="protein sequence ID" value="PFM91131.1"/>
    <property type="molecule type" value="Genomic_DNA"/>
</dbReference>
<reference evidence="3 4" key="1">
    <citation type="submission" date="2017-09" db="EMBL/GenBank/DDBJ databases">
        <title>Large-scale bioinformatics analysis of Bacillus genomes uncovers conserved roles of natural products in bacterial physiology.</title>
        <authorList>
            <consortium name="Agbiome Team Llc"/>
            <person name="Bleich R.M."/>
            <person name="Grubbs K.J."/>
            <person name="Santa Maria K.C."/>
            <person name="Allen S.E."/>
            <person name="Farag S."/>
            <person name="Shank E.A."/>
            <person name="Bowers A."/>
        </authorList>
    </citation>
    <scope>NUCLEOTIDE SEQUENCE [LARGE SCALE GENOMIC DNA]</scope>
    <source>
        <strain evidence="2 3">AFS060060</strain>
        <strain evidence="1 4">AFS077661</strain>
    </source>
</reference>
<comment type="caution">
    <text evidence="2">The sequence shown here is derived from an EMBL/GenBank/DDBJ whole genome shotgun (WGS) entry which is preliminary data.</text>
</comment>
<proteinExistence type="predicted"/>
<evidence type="ECO:0000313" key="2">
    <source>
        <dbReference type="EMBL" id="PFV20573.1"/>
    </source>
</evidence>
<organism evidence="2 3">
    <name type="scientific">Bacillus thuringiensis</name>
    <dbReference type="NCBI Taxonomy" id="1428"/>
    <lineage>
        <taxon>Bacteria</taxon>
        <taxon>Bacillati</taxon>
        <taxon>Bacillota</taxon>
        <taxon>Bacilli</taxon>
        <taxon>Bacillales</taxon>
        <taxon>Bacillaceae</taxon>
        <taxon>Bacillus</taxon>
        <taxon>Bacillus cereus group</taxon>
    </lineage>
</organism>
<evidence type="ECO:0000313" key="1">
    <source>
        <dbReference type="EMBL" id="PFM91131.1"/>
    </source>
</evidence>
<evidence type="ECO:0000313" key="3">
    <source>
        <dbReference type="Proteomes" id="UP000223366"/>
    </source>
</evidence>
<dbReference type="AlphaFoldDB" id="A0A9X7BGY4"/>
<sequence>MYVTIQFGQISAGSLYVKEPATYFTTFYDYEIKKDIVEIMYEINASNTRKNISMVLETHRSILFFI</sequence>
<dbReference type="EMBL" id="NVDU01000146">
    <property type="protein sequence ID" value="PFV20573.1"/>
    <property type="molecule type" value="Genomic_DNA"/>
</dbReference>
<evidence type="ECO:0000313" key="4">
    <source>
        <dbReference type="Proteomes" id="UP000223839"/>
    </source>
</evidence>
<protein>
    <submittedName>
        <fullName evidence="2">Uncharacterized protein</fullName>
    </submittedName>
</protein>
<accession>A0A9X7BGY4</accession>
<dbReference type="Proteomes" id="UP000223839">
    <property type="component" value="Unassembled WGS sequence"/>
</dbReference>
<name>A0A9X7BGY4_BACTU</name>